<dbReference type="Pfam" id="PF00990">
    <property type="entry name" value="GGDEF"/>
    <property type="match status" value="1"/>
</dbReference>
<dbReference type="InterPro" id="IPR000160">
    <property type="entry name" value="GGDEF_dom"/>
</dbReference>
<dbReference type="InterPro" id="IPR043128">
    <property type="entry name" value="Rev_trsase/Diguanyl_cyclase"/>
</dbReference>
<evidence type="ECO:0000256" key="2">
    <source>
        <dbReference type="ARBA" id="ARBA00034247"/>
    </source>
</evidence>
<proteinExistence type="predicted"/>
<evidence type="ECO:0000313" key="5">
    <source>
        <dbReference type="EMBL" id="GGK04077.1"/>
    </source>
</evidence>
<dbReference type="SMART" id="SM00267">
    <property type="entry name" value="GGDEF"/>
    <property type="match status" value="1"/>
</dbReference>
<dbReference type="PANTHER" id="PTHR45138">
    <property type="entry name" value="REGULATORY COMPONENTS OF SENSORY TRANSDUCTION SYSTEM"/>
    <property type="match status" value="1"/>
</dbReference>
<keyword evidence="3" id="KW-0812">Transmembrane</keyword>
<gene>
    <name evidence="5" type="ORF">GCM10011394_11340</name>
</gene>
<dbReference type="Gene3D" id="3.30.70.270">
    <property type="match status" value="1"/>
</dbReference>
<dbReference type="SUPFAM" id="SSF55073">
    <property type="entry name" value="Nucleotide cyclase"/>
    <property type="match status" value="1"/>
</dbReference>
<dbReference type="SUPFAM" id="SSF63829">
    <property type="entry name" value="Calcium-dependent phosphotriesterase"/>
    <property type="match status" value="2"/>
</dbReference>
<dbReference type="Proteomes" id="UP000599009">
    <property type="component" value="Unassembled WGS sequence"/>
</dbReference>
<feature type="transmembrane region" description="Helical" evidence="3">
    <location>
        <begin position="773"/>
        <end position="793"/>
    </location>
</feature>
<keyword evidence="3" id="KW-1133">Transmembrane helix</keyword>
<accession>A0ABQ2EAP2</accession>
<comment type="caution">
    <text evidence="5">The sequence shown here is derived from an EMBL/GenBank/DDBJ whole genome shotgun (WGS) entry which is preliminary data.</text>
</comment>
<keyword evidence="3" id="KW-0472">Membrane</keyword>
<name>A0ABQ2EAP2_9GAMM</name>
<dbReference type="Gene3D" id="2.60.40.10">
    <property type="entry name" value="Immunoglobulins"/>
    <property type="match status" value="1"/>
</dbReference>
<dbReference type="Pfam" id="PF07494">
    <property type="entry name" value="Reg_prop"/>
    <property type="match status" value="2"/>
</dbReference>
<evidence type="ECO:0000259" key="4">
    <source>
        <dbReference type="PROSITE" id="PS50887"/>
    </source>
</evidence>
<dbReference type="PANTHER" id="PTHR45138:SF9">
    <property type="entry name" value="DIGUANYLATE CYCLASE DGCM-RELATED"/>
    <property type="match status" value="1"/>
</dbReference>
<evidence type="ECO:0000256" key="3">
    <source>
        <dbReference type="SAM" id="Phobius"/>
    </source>
</evidence>
<evidence type="ECO:0000256" key="1">
    <source>
        <dbReference type="ARBA" id="ARBA00012528"/>
    </source>
</evidence>
<evidence type="ECO:0000313" key="6">
    <source>
        <dbReference type="Proteomes" id="UP000599009"/>
    </source>
</evidence>
<dbReference type="PROSITE" id="PS50887">
    <property type="entry name" value="GGDEF"/>
    <property type="match status" value="1"/>
</dbReference>
<dbReference type="NCBIfam" id="TIGR00254">
    <property type="entry name" value="GGDEF"/>
    <property type="match status" value="1"/>
</dbReference>
<dbReference type="InterPro" id="IPR029787">
    <property type="entry name" value="Nucleotide_cyclase"/>
</dbReference>
<protein>
    <recommendedName>
        <fullName evidence="1">diguanylate cyclase</fullName>
        <ecNumber evidence="1">2.7.7.65</ecNumber>
    </recommendedName>
</protein>
<dbReference type="Gene3D" id="2.130.10.10">
    <property type="entry name" value="YVTN repeat-like/Quinoprotein amine dehydrogenase"/>
    <property type="match status" value="3"/>
</dbReference>
<dbReference type="InterPro" id="IPR013783">
    <property type="entry name" value="Ig-like_fold"/>
</dbReference>
<dbReference type="EMBL" id="BMME01000001">
    <property type="protein sequence ID" value="GGK04077.1"/>
    <property type="molecule type" value="Genomic_DNA"/>
</dbReference>
<dbReference type="CDD" id="cd01949">
    <property type="entry name" value="GGDEF"/>
    <property type="match status" value="1"/>
</dbReference>
<keyword evidence="6" id="KW-1185">Reference proteome</keyword>
<dbReference type="InterPro" id="IPR015943">
    <property type="entry name" value="WD40/YVTN_repeat-like_dom_sf"/>
</dbReference>
<dbReference type="InterPro" id="IPR011123">
    <property type="entry name" value="Y_Y_Y"/>
</dbReference>
<dbReference type="InterPro" id="IPR050469">
    <property type="entry name" value="Diguanylate_Cyclase"/>
</dbReference>
<dbReference type="InterPro" id="IPR011110">
    <property type="entry name" value="Reg_prop"/>
</dbReference>
<dbReference type="Pfam" id="PF07495">
    <property type="entry name" value="Y_Y_Y"/>
    <property type="match status" value="1"/>
</dbReference>
<comment type="catalytic activity">
    <reaction evidence="2">
        <text>2 GTP = 3',3'-c-di-GMP + 2 diphosphate</text>
        <dbReference type="Rhea" id="RHEA:24898"/>
        <dbReference type="ChEBI" id="CHEBI:33019"/>
        <dbReference type="ChEBI" id="CHEBI:37565"/>
        <dbReference type="ChEBI" id="CHEBI:58805"/>
        <dbReference type="EC" id="2.7.7.65"/>
    </reaction>
</comment>
<dbReference type="EC" id="2.7.7.65" evidence="1"/>
<sequence>MLALMFMTCPRTTVATRNRRVAGVALALLACFGPRAGAADLLRLESYGPDQGLPQSTVMALANDDQGFLWVSTQDGIARFDGHRFQVWRGEGEAQHRSSAAHGLVSGSIDALAFDTAHRRLWLGSNDSGVEVLHLPDWSRIRIDRESGLSHHQITRIALDDAGGAWIGTGHGLDHAAPDGTVTRLGGDAGIVGIARLSGTGVAVALGRDCRVWRATRAAMDLLATLPGTSGDCIALQAGPEGAWLASEHAGVFLLDAHDGRILRALPPAGLLRNAHPVAQPVTTLLRRRDGSLLVGMRDGSVARIAGPAATPAPLRLDRQLDSAVTVLHEDPEGALWIGSYTSGLHYARPLSTLVRAGSAEAGATGGWPRGSMRAIWRDGGHTLLGTDAGLLERRGGTRDWREIPGFSGQSVRAIARARDGGWWIGSHDGLWHWPGHGSPRAVPGLPDRRIDVLLIEGDDGWIGTRGGLARMRDGRIVDDPTLAPLLTSHVTALVRAGKHLWIATNADGLWRLDPDAPAAPVSPDALHRSLWSLALDDQAALWAGSYSRGVYRIDPATSDVRNYSEQDGLGSNVVYALMPDNLGRLWVSTNNGISVIDPGSDNVQVLGPRDGLVNREYNSSSAHRSADGLLYFGGTRGIDVLDPSGLPRRSPPARPVLTTLRTASLDANGSGPRETDIVYADQVQLAHGERMVTVQMAAIDFGAPDAAKLRYRVLGLHGDWIYPHAPRAEFSVTDLPPGRYVLEAEAAGRDGHFGPPRRLRIDMAPPWWRHPAAYSAYVLALLLLLALIALRVDAAMRRERRQVELLERTVTERTAQLQLANQRLSRTNAELSIATRRDPLTRISNRRDLQDWLGREAASLRRRTEAADGSGSRLVFLMIDIDDFKRVNDAHGHQAGDEVLVHFADRLRLLSRDDDLLVRWGGEEFLLISRFTRLEDAAVLAERIREAIAIQPIRLGRGLALDLTCSIGFAPWPFALEWPELGDWSACVGLADRCLYAVKRSRKNGWMGVVPGDAVEPDAIRALLAGTHPSEVGTRTARVLQSDDHGTGFV</sequence>
<feature type="domain" description="GGDEF" evidence="4">
    <location>
        <begin position="873"/>
        <end position="1012"/>
    </location>
</feature>
<organism evidence="5 6">
    <name type="scientific">Luteimonas terricola</name>
    <dbReference type="NCBI Taxonomy" id="645597"/>
    <lineage>
        <taxon>Bacteria</taxon>
        <taxon>Pseudomonadati</taxon>
        <taxon>Pseudomonadota</taxon>
        <taxon>Gammaproteobacteria</taxon>
        <taxon>Lysobacterales</taxon>
        <taxon>Lysobacteraceae</taxon>
        <taxon>Luteimonas</taxon>
    </lineage>
</organism>
<reference evidence="6" key="1">
    <citation type="journal article" date="2019" name="Int. J. Syst. Evol. Microbiol.">
        <title>The Global Catalogue of Microorganisms (GCM) 10K type strain sequencing project: providing services to taxonomists for standard genome sequencing and annotation.</title>
        <authorList>
            <consortium name="The Broad Institute Genomics Platform"/>
            <consortium name="The Broad Institute Genome Sequencing Center for Infectious Disease"/>
            <person name="Wu L."/>
            <person name="Ma J."/>
        </authorList>
    </citation>
    <scope>NUCLEOTIDE SEQUENCE [LARGE SCALE GENOMIC DNA]</scope>
    <source>
        <strain evidence="6">CGMCC 1.8985</strain>
    </source>
</reference>